<proteinExistence type="predicted"/>
<name>A0A1G7W966_ANETH</name>
<evidence type="ECO:0000313" key="3">
    <source>
        <dbReference type="EMBL" id="SDG68472.1"/>
    </source>
</evidence>
<dbReference type="Pfam" id="PF05239">
    <property type="entry name" value="PRC"/>
    <property type="match status" value="1"/>
</dbReference>
<dbReference type="AlphaFoldDB" id="A0A1G7W966"/>
<evidence type="ECO:0000313" key="5">
    <source>
        <dbReference type="Proteomes" id="UP000826616"/>
    </source>
</evidence>
<dbReference type="Proteomes" id="UP000198956">
    <property type="component" value="Unassembled WGS sequence"/>
</dbReference>
<evidence type="ECO:0000313" key="2">
    <source>
        <dbReference type="EMBL" id="QYY41666.1"/>
    </source>
</evidence>
<sequence length="96" mass="10488">MVKISEFQEKDVVNILDGKNLGQVIDLEINLQAGRVEAIVVPGKGNGKFFGLFGGGEEITIPWRNIVKIGKDVILVRLDDGVALMKQGMDEGSYRS</sequence>
<dbReference type="InterPro" id="IPR027275">
    <property type="entry name" value="PRC-brl_dom"/>
</dbReference>
<evidence type="ECO:0000313" key="4">
    <source>
        <dbReference type="Proteomes" id="UP000198956"/>
    </source>
</evidence>
<dbReference type="EMBL" id="CP080764">
    <property type="protein sequence ID" value="QYY41666.1"/>
    <property type="molecule type" value="Genomic_DNA"/>
</dbReference>
<gene>
    <name evidence="2" type="ORF">K3F53_12085</name>
    <name evidence="3" type="ORF">SAMN04489735_100180</name>
</gene>
<feature type="domain" description="PRC-barrel" evidence="1">
    <location>
        <begin position="2"/>
        <end position="79"/>
    </location>
</feature>
<dbReference type="GeneID" id="97142112"/>
<keyword evidence="5" id="KW-1185">Reference proteome</keyword>
<dbReference type="InterPro" id="IPR011033">
    <property type="entry name" value="PRC_barrel-like_sf"/>
</dbReference>
<reference evidence="3 4" key="1">
    <citation type="submission" date="2016-10" db="EMBL/GenBank/DDBJ databases">
        <authorList>
            <person name="de Groot N.N."/>
        </authorList>
    </citation>
    <scope>NUCLEOTIDE SEQUENCE [LARGE SCALE GENOMIC DNA]</scope>
    <source>
        <strain evidence="3 4">L 420-91</strain>
    </source>
</reference>
<dbReference type="PANTHER" id="PTHR40061:SF1">
    <property type="entry name" value="SPORULATION PROTEIN YLMC-RELATED"/>
    <property type="match status" value="1"/>
</dbReference>
<dbReference type="RefSeq" id="WP_057898321.1">
    <property type="nucleotide sequence ID" value="NZ_CP080764.1"/>
</dbReference>
<dbReference type="Proteomes" id="UP000826616">
    <property type="component" value="Chromosome"/>
</dbReference>
<dbReference type="OrthoDB" id="6024937at2"/>
<dbReference type="InterPro" id="IPR014238">
    <property type="entry name" value="Spore_YlmC/YmxH"/>
</dbReference>
<dbReference type="NCBIfam" id="TIGR02888">
    <property type="entry name" value="spore_YlmC_YmxH"/>
    <property type="match status" value="1"/>
</dbReference>
<dbReference type="PANTHER" id="PTHR40061">
    <property type="entry name" value="SPORULATION PROTEIN YLMC-RELATED"/>
    <property type="match status" value="1"/>
</dbReference>
<evidence type="ECO:0000259" key="1">
    <source>
        <dbReference type="Pfam" id="PF05239"/>
    </source>
</evidence>
<organism evidence="3 4">
    <name type="scientific">Aneurinibacillus thermoaerophilus</name>
    <dbReference type="NCBI Taxonomy" id="143495"/>
    <lineage>
        <taxon>Bacteria</taxon>
        <taxon>Bacillati</taxon>
        <taxon>Bacillota</taxon>
        <taxon>Bacilli</taxon>
        <taxon>Bacillales</taxon>
        <taxon>Paenibacillaceae</taxon>
        <taxon>Aneurinibacillus group</taxon>
        <taxon>Aneurinibacillus</taxon>
    </lineage>
</organism>
<accession>A0A1G7W966</accession>
<reference evidence="2 5" key="2">
    <citation type="submission" date="2021-08" db="EMBL/GenBank/DDBJ databases">
        <title>Complete genome sequence of the strain Aneurinibacillus thermoaerophilus CCM 8960.</title>
        <authorList>
            <person name="Musilova J."/>
            <person name="Kourilova X."/>
            <person name="Pernicova I."/>
            <person name="Bezdicek M."/>
            <person name="Lengerova M."/>
            <person name="Obruca S."/>
            <person name="Sedlar K."/>
        </authorList>
    </citation>
    <scope>NUCLEOTIDE SEQUENCE [LARGE SCALE GENOMIC DNA]</scope>
    <source>
        <strain evidence="2 5">CCM 8960</strain>
    </source>
</reference>
<dbReference type="SUPFAM" id="SSF50346">
    <property type="entry name" value="PRC-barrel domain"/>
    <property type="match status" value="1"/>
</dbReference>
<dbReference type="Gene3D" id="2.30.30.240">
    <property type="entry name" value="PRC-barrel domain"/>
    <property type="match status" value="1"/>
</dbReference>
<dbReference type="EMBL" id="FNDE01000001">
    <property type="protein sequence ID" value="SDG68472.1"/>
    <property type="molecule type" value="Genomic_DNA"/>
</dbReference>
<protein>
    <submittedName>
        <fullName evidence="3">Sporulation protein, YlmC/YmxH family</fullName>
    </submittedName>
    <submittedName>
        <fullName evidence="2">YlmC/YmxH family sporulation protein</fullName>
    </submittedName>
</protein>